<dbReference type="PANTHER" id="PTHR10772:SF58">
    <property type="entry name" value="CO-CHAPERONIN GROES"/>
    <property type="match status" value="1"/>
</dbReference>
<dbReference type="Proteomes" id="UP000741282">
    <property type="component" value="Unassembled WGS sequence"/>
</dbReference>
<dbReference type="GO" id="GO:0044183">
    <property type="term" value="F:protein folding chaperone"/>
    <property type="evidence" value="ECO:0007669"/>
    <property type="project" value="InterPro"/>
</dbReference>
<sequence length="97" mass="10698">MAEKKVKITPLGKRVVVRPEEVEETTKGGLIIPPSAQDDQKSEVGTVVVLGTGEKDFKFTVKVGDKVFFKKYSPDEIEIDGEKYFVLAEEDILAIVG</sequence>
<evidence type="ECO:0000313" key="6">
    <source>
        <dbReference type="Proteomes" id="UP000741282"/>
    </source>
</evidence>
<reference evidence="5" key="2">
    <citation type="journal article" date="2021" name="Microbiome">
        <title>Successional dynamics and alternative stable states in a saline activated sludge microbial community over 9 years.</title>
        <authorList>
            <person name="Wang Y."/>
            <person name="Ye J."/>
            <person name="Ju F."/>
            <person name="Liu L."/>
            <person name="Boyd J.A."/>
            <person name="Deng Y."/>
            <person name="Parks D.H."/>
            <person name="Jiang X."/>
            <person name="Yin X."/>
            <person name="Woodcroft B.J."/>
            <person name="Tyson G.W."/>
            <person name="Hugenholtz P."/>
            <person name="Polz M.F."/>
            <person name="Zhang T."/>
        </authorList>
    </citation>
    <scope>NUCLEOTIDE SEQUENCE</scope>
    <source>
        <strain evidence="5">HKST-UBA17</strain>
    </source>
</reference>
<reference evidence="5" key="1">
    <citation type="submission" date="2020-04" db="EMBL/GenBank/DDBJ databases">
        <authorList>
            <person name="Zhang T."/>
        </authorList>
    </citation>
    <scope>NUCLEOTIDE SEQUENCE</scope>
    <source>
        <strain evidence="5">HKST-UBA17</strain>
    </source>
</reference>
<dbReference type="FunFam" id="2.30.33.40:FF:000001">
    <property type="entry name" value="10 kDa chaperonin"/>
    <property type="match status" value="1"/>
</dbReference>
<keyword evidence="2 3" id="KW-0143">Chaperone</keyword>
<dbReference type="AlphaFoldDB" id="A0A955I198"/>
<proteinExistence type="inferred from homology"/>
<organism evidence="5 6">
    <name type="scientific">Candidatus Dojkabacteria bacterium</name>
    <dbReference type="NCBI Taxonomy" id="2099670"/>
    <lineage>
        <taxon>Bacteria</taxon>
        <taxon>Candidatus Dojkabacteria</taxon>
    </lineage>
</organism>
<dbReference type="PANTHER" id="PTHR10772">
    <property type="entry name" value="10 KDA HEAT SHOCK PROTEIN"/>
    <property type="match status" value="1"/>
</dbReference>
<dbReference type="GO" id="GO:0005524">
    <property type="term" value="F:ATP binding"/>
    <property type="evidence" value="ECO:0007669"/>
    <property type="project" value="InterPro"/>
</dbReference>
<dbReference type="InterPro" id="IPR011032">
    <property type="entry name" value="GroES-like_sf"/>
</dbReference>
<dbReference type="CDD" id="cd00320">
    <property type="entry name" value="cpn10"/>
    <property type="match status" value="1"/>
</dbReference>
<evidence type="ECO:0000256" key="4">
    <source>
        <dbReference type="RuleBase" id="RU000535"/>
    </source>
</evidence>
<dbReference type="InterPro" id="IPR020818">
    <property type="entry name" value="Chaperonin_GroES"/>
</dbReference>
<evidence type="ECO:0000256" key="1">
    <source>
        <dbReference type="ARBA" id="ARBA00006975"/>
    </source>
</evidence>
<dbReference type="EMBL" id="JAGQLN010000008">
    <property type="protein sequence ID" value="MCA9376830.1"/>
    <property type="molecule type" value="Genomic_DNA"/>
</dbReference>
<dbReference type="PRINTS" id="PR00297">
    <property type="entry name" value="CHAPERONIN10"/>
</dbReference>
<dbReference type="GO" id="GO:0051087">
    <property type="term" value="F:protein-folding chaperone binding"/>
    <property type="evidence" value="ECO:0007669"/>
    <property type="project" value="TreeGrafter"/>
</dbReference>
<dbReference type="InterPro" id="IPR037124">
    <property type="entry name" value="Chaperonin_GroES_sf"/>
</dbReference>
<protein>
    <recommendedName>
        <fullName evidence="3">Co-chaperonin GroES</fullName>
    </recommendedName>
    <alternativeName>
        <fullName evidence="3">10 kDa chaperonin</fullName>
    </alternativeName>
    <alternativeName>
        <fullName evidence="3">Chaperonin-10</fullName>
        <shortName evidence="3">Cpn10</shortName>
    </alternativeName>
</protein>
<comment type="subcellular location">
    <subcellularLocation>
        <location evidence="3">Cytoplasm</location>
    </subcellularLocation>
</comment>
<dbReference type="GO" id="GO:0005737">
    <property type="term" value="C:cytoplasm"/>
    <property type="evidence" value="ECO:0007669"/>
    <property type="project" value="UniProtKB-SubCell"/>
</dbReference>
<dbReference type="SUPFAM" id="SSF50129">
    <property type="entry name" value="GroES-like"/>
    <property type="match status" value="1"/>
</dbReference>
<dbReference type="Pfam" id="PF00166">
    <property type="entry name" value="Cpn10"/>
    <property type="match status" value="1"/>
</dbReference>
<dbReference type="GO" id="GO:0046872">
    <property type="term" value="F:metal ion binding"/>
    <property type="evidence" value="ECO:0007669"/>
    <property type="project" value="TreeGrafter"/>
</dbReference>
<dbReference type="GO" id="GO:0051082">
    <property type="term" value="F:unfolded protein binding"/>
    <property type="evidence" value="ECO:0007669"/>
    <property type="project" value="TreeGrafter"/>
</dbReference>
<evidence type="ECO:0000313" key="5">
    <source>
        <dbReference type="EMBL" id="MCA9376830.1"/>
    </source>
</evidence>
<comment type="function">
    <text evidence="3 4">Together with the chaperonin GroEL, plays an essential role in assisting protein folding. The GroEL-GroES system forms a nano-cage that allows encapsulation of the non-native substrate proteins and provides a physical environment optimized to promote and accelerate protein folding. GroES binds to the apical surface of the GroEL ring, thereby capping the opening of the GroEL channel.</text>
</comment>
<gene>
    <name evidence="3" type="primary">groES</name>
    <name evidence="3" type="synonym">groS</name>
    <name evidence="5" type="ORF">KC685_02835</name>
</gene>
<comment type="caution">
    <text evidence="5">The sequence shown here is derived from an EMBL/GenBank/DDBJ whole genome shotgun (WGS) entry which is preliminary data.</text>
</comment>
<accession>A0A955I198</accession>
<dbReference type="Gene3D" id="2.30.33.40">
    <property type="entry name" value="GroES chaperonin"/>
    <property type="match status" value="1"/>
</dbReference>
<evidence type="ECO:0000256" key="2">
    <source>
        <dbReference type="ARBA" id="ARBA00023186"/>
    </source>
</evidence>
<keyword evidence="3" id="KW-0963">Cytoplasm</keyword>
<dbReference type="SMART" id="SM00883">
    <property type="entry name" value="Cpn10"/>
    <property type="match status" value="1"/>
</dbReference>
<name>A0A955I198_9BACT</name>
<evidence type="ECO:0000256" key="3">
    <source>
        <dbReference type="HAMAP-Rule" id="MF_00580"/>
    </source>
</evidence>
<comment type="similarity">
    <text evidence="1 3 4">Belongs to the GroES chaperonin family.</text>
</comment>
<dbReference type="HAMAP" id="MF_00580">
    <property type="entry name" value="CH10"/>
    <property type="match status" value="1"/>
</dbReference>
<comment type="subunit">
    <text evidence="3">Heptamer of 7 subunits arranged in a ring. Interacts with the chaperonin GroEL.</text>
</comment>